<dbReference type="Pfam" id="PF06314">
    <property type="entry name" value="ADC"/>
    <property type="match status" value="1"/>
</dbReference>
<dbReference type="InterPro" id="IPR010451">
    <property type="entry name" value="Acetoacetate_decarboxylase"/>
</dbReference>
<dbReference type="PANTHER" id="PTHR40518">
    <property type="entry name" value="ACETOACETATE DECARBOXYLASE"/>
    <property type="match status" value="1"/>
</dbReference>
<dbReference type="AlphaFoldDB" id="A0A939JYX4"/>
<comment type="caution">
    <text evidence="1">The sequence shown here is derived from an EMBL/GenBank/DDBJ whole genome shotgun (WGS) entry which is preliminary data.</text>
</comment>
<dbReference type="GO" id="GO:0016829">
    <property type="term" value="F:lyase activity"/>
    <property type="evidence" value="ECO:0007669"/>
    <property type="project" value="InterPro"/>
</dbReference>
<gene>
    <name evidence="1" type="ORF">J2I48_16230</name>
</gene>
<organism evidence="1 2">
    <name type="scientific">Fibrella aquatilis</name>
    <dbReference type="NCBI Taxonomy" id="2817059"/>
    <lineage>
        <taxon>Bacteria</taxon>
        <taxon>Pseudomonadati</taxon>
        <taxon>Bacteroidota</taxon>
        <taxon>Cytophagia</taxon>
        <taxon>Cytophagales</taxon>
        <taxon>Spirosomataceae</taxon>
        <taxon>Fibrella</taxon>
    </lineage>
</organism>
<sequence length="214" mass="23739">MTAPPPWTLHGDGLVLIAHFPEAFVREHGFLADFQQRGYRGWVGTVMLVDYKTSNVGPYRELLFIPGLFSIRGRTTFSISKIYVSTQVSVDNGIENWGIPKEQADFDIIHEPDGSTTYMVSQGGTPFFSVRVKTGGLSFPVSTKLLPGFQVTQQRRNETLLTAPTATGKGQFASLYDLQIDPAFFPDIAQGTRLATIAVRDFTMVFPNGERVKE</sequence>
<keyword evidence="2" id="KW-1185">Reference proteome</keyword>
<dbReference type="Proteomes" id="UP000664795">
    <property type="component" value="Unassembled WGS sequence"/>
</dbReference>
<dbReference type="InterPro" id="IPR023375">
    <property type="entry name" value="ADC_dom_sf"/>
</dbReference>
<dbReference type="SUPFAM" id="SSF160104">
    <property type="entry name" value="Acetoacetate decarboxylase-like"/>
    <property type="match status" value="1"/>
</dbReference>
<dbReference type="PANTHER" id="PTHR40518:SF1">
    <property type="entry name" value="ACETOACETATE DECARBOXYLASE"/>
    <property type="match status" value="1"/>
</dbReference>
<dbReference type="Gene3D" id="2.40.400.10">
    <property type="entry name" value="Acetoacetate decarboxylase-like"/>
    <property type="match status" value="1"/>
</dbReference>
<reference evidence="1 2" key="1">
    <citation type="submission" date="2021-03" db="EMBL/GenBank/DDBJ databases">
        <title>Fibrella sp. HMF5036 genome sequencing and assembly.</title>
        <authorList>
            <person name="Kang H."/>
            <person name="Kim H."/>
            <person name="Bae S."/>
            <person name="Joh K."/>
        </authorList>
    </citation>
    <scope>NUCLEOTIDE SEQUENCE [LARGE SCALE GENOMIC DNA]</scope>
    <source>
        <strain evidence="1 2">HMF5036</strain>
    </source>
</reference>
<dbReference type="RefSeq" id="WP_207336524.1">
    <property type="nucleotide sequence ID" value="NZ_JAFMYU010000013.1"/>
</dbReference>
<dbReference type="EMBL" id="JAFMYU010000013">
    <property type="protein sequence ID" value="MBO0932559.1"/>
    <property type="molecule type" value="Genomic_DNA"/>
</dbReference>
<name>A0A939JYX4_9BACT</name>
<protein>
    <submittedName>
        <fullName evidence="1">Acetoacetate decarboxylase family protein</fullName>
    </submittedName>
</protein>
<proteinExistence type="predicted"/>
<evidence type="ECO:0000313" key="1">
    <source>
        <dbReference type="EMBL" id="MBO0932559.1"/>
    </source>
</evidence>
<accession>A0A939JYX4</accession>
<evidence type="ECO:0000313" key="2">
    <source>
        <dbReference type="Proteomes" id="UP000664795"/>
    </source>
</evidence>